<evidence type="ECO:0000256" key="1">
    <source>
        <dbReference type="ARBA" id="ARBA00022741"/>
    </source>
</evidence>
<evidence type="ECO:0000256" key="4">
    <source>
        <dbReference type="ARBA" id="ARBA00023163"/>
    </source>
</evidence>
<dbReference type="GO" id="GO:0005524">
    <property type="term" value="F:ATP binding"/>
    <property type="evidence" value="ECO:0007669"/>
    <property type="project" value="UniProtKB-KW"/>
</dbReference>
<feature type="domain" description="Sigma-54 factor interaction" evidence="5">
    <location>
        <begin position="423"/>
        <end position="491"/>
    </location>
</feature>
<dbReference type="Gene3D" id="1.10.8.60">
    <property type="match status" value="1"/>
</dbReference>
<dbReference type="Proteomes" id="UP000216961">
    <property type="component" value="Unassembled WGS sequence"/>
</dbReference>
<dbReference type="InterPro" id="IPR058031">
    <property type="entry name" value="AAA_lid_NorR"/>
</dbReference>
<keyword evidence="2" id="KW-0067">ATP-binding</keyword>
<evidence type="ECO:0000256" key="2">
    <source>
        <dbReference type="ARBA" id="ARBA00022840"/>
    </source>
</evidence>
<dbReference type="Gene3D" id="1.10.10.60">
    <property type="entry name" value="Homeodomain-like"/>
    <property type="match status" value="1"/>
</dbReference>
<evidence type="ECO:0000259" key="5">
    <source>
        <dbReference type="PROSITE" id="PS50045"/>
    </source>
</evidence>
<dbReference type="GO" id="GO:0043565">
    <property type="term" value="F:sequence-specific DNA binding"/>
    <property type="evidence" value="ECO:0007669"/>
    <property type="project" value="InterPro"/>
</dbReference>
<accession>A0AA91TNQ1</accession>
<keyword evidence="4" id="KW-0804">Transcription</keyword>
<dbReference type="Gene3D" id="3.40.50.10660">
    <property type="entry name" value="PrpR receptor domain-like"/>
    <property type="match status" value="1"/>
</dbReference>
<protein>
    <recommendedName>
        <fullName evidence="5">Sigma-54 factor interaction domain-containing protein</fullName>
    </recommendedName>
</protein>
<dbReference type="Pfam" id="PF06506">
    <property type="entry name" value="PrpR_N"/>
    <property type="match status" value="1"/>
</dbReference>
<evidence type="ECO:0000256" key="3">
    <source>
        <dbReference type="ARBA" id="ARBA00023015"/>
    </source>
</evidence>
<name>A0AA91TNQ1_NIACI</name>
<dbReference type="Gene3D" id="3.40.50.2300">
    <property type="match status" value="1"/>
</dbReference>
<comment type="caution">
    <text evidence="6">The sequence shown here is derived from an EMBL/GenBank/DDBJ whole genome shotgun (WGS) entry which is preliminary data.</text>
</comment>
<dbReference type="Pfam" id="PF00158">
    <property type="entry name" value="Sigma54_activat"/>
    <property type="match status" value="1"/>
</dbReference>
<evidence type="ECO:0000313" key="6">
    <source>
        <dbReference type="EMBL" id="PAD81415.1"/>
    </source>
</evidence>
<reference evidence="6 7" key="1">
    <citation type="submission" date="2017-07" db="EMBL/GenBank/DDBJ databases">
        <title>Isolation and whole genome analysis of endospore-forming bacteria from heroin.</title>
        <authorList>
            <person name="Kalinowski J."/>
            <person name="Ahrens B."/>
            <person name="Al-Dilaimi A."/>
            <person name="Winkler A."/>
            <person name="Wibberg D."/>
            <person name="Schleenbecker U."/>
            <person name="Ruckert C."/>
            <person name="Wolfel R."/>
            <person name="Grass G."/>
        </authorList>
    </citation>
    <scope>NUCLEOTIDE SEQUENCE [LARGE SCALE GENOMIC DNA]</scope>
    <source>
        <strain evidence="6 7">7521-2</strain>
    </source>
</reference>
<dbReference type="RefSeq" id="WP_095333201.1">
    <property type="nucleotide sequence ID" value="NZ_NPBQ01000125.1"/>
</dbReference>
<dbReference type="Pfam" id="PF02954">
    <property type="entry name" value="HTH_8"/>
    <property type="match status" value="1"/>
</dbReference>
<dbReference type="InterPro" id="IPR002078">
    <property type="entry name" value="Sigma_54_int"/>
</dbReference>
<gene>
    <name evidence="6" type="ORF">CHH57_20360</name>
</gene>
<dbReference type="PRINTS" id="PR01590">
    <property type="entry name" value="HTHFIS"/>
</dbReference>
<sequence length="565" mass="64759">MGIKTLLIAPYPALEHVMEECIKLEPDLNMKIELANLQEAIPIAKEAEKHGVEVIISRGGTAQLIEQEVNIPVVDIHVSGYDMLRVLTLANDYPGKKAIVGFSNITIGAKAITDLLEIPIEVFTIEDAIEVDPLVNQLKMDGYQLIIGDVITRDAAAKYNLEGILIQSGREAIFEAIKEVKSIYRMLRKQRFQMSIMQMIIERQFSDVIVMTRDGNIVYENWKRFRESPLSVKKMINIIQQKNDNKEELDIIETDQHKRVKQMVIPIKVEGELHYLFAFSFMKDLVPDNSLHIIDIQTPPVILSKSDSMKRCIEKIQNNLSSYGWILIGKSGTGKKLISKWIHFQKNRGNGFLAVMSANAFINMNQQLDPDIKTIYLNEIEMLSHEELRIFVGKVKRNYNNGITVIIAIETSDVNRYTALPYLEFIRVDLPILVERKADIRPLATHFLTAFHAEFGTSAIKIKEDAWQVLESYSWPGNVEELYILIHDAVKEEKGFVIGKGLIQQLLGDRLSKMEMFDNEYLQGTLEEIEKRIIDAVMKEENYNQTKVAERLGINRTTLWRKLKQ</sequence>
<dbReference type="EMBL" id="NPBQ01000125">
    <property type="protein sequence ID" value="PAD81415.1"/>
    <property type="molecule type" value="Genomic_DNA"/>
</dbReference>
<dbReference type="InterPro" id="IPR002197">
    <property type="entry name" value="HTH_Fis"/>
</dbReference>
<dbReference type="InterPro" id="IPR009057">
    <property type="entry name" value="Homeodomain-like_sf"/>
</dbReference>
<dbReference type="AlphaFoldDB" id="A0AA91TNQ1"/>
<dbReference type="InterPro" id="IPR027417">
    <property type="entry name" value="P-loop_NTPase"/>
</dbReference>
<keyword evidence="3" id="KW-0805">Transcription regulation</keyword>
<dbReference type="SUPFAM" id="SSF52540">
    <property type="entry name" value="P-loop containing nucleoside triphosphate hydrolases"/>
    <property type="match status" value="1"/>
</dbReference>
<dbReference type="PANTHER" id="PTHR32071">
    <property type="entry name" value="TRANSCRIPTIONAL REGULATORY PROTEIN"/>
    <property type="match status" value="1"/>
</dbReference>
<dbReference type="SUPFAM" id="SSF46689">
    <property type="entry name" value="Homeodomain-like"/>
    <property type="match status" value="1"/>
</dbReference>
<proteinExistence type="predicted"/>
<organism evidence="6 7">
    <name type="scientific">Niallia circulans</name>
    <name type="common">Bacillus circulans</name>
    <dbReference type="NCBI Taxonomy" id="1397"/>
    <lineage>
        <taxon>Bacteria</taxon>
        <taxon>Bacillati</taxon>
        <taxon>Bacillota</taxon>
        <taxon>Bacilli</taxon>
        <taxon>Bacillales</taxon>
        <taxon>Bacillaceae</taxon>
        <taxon>Niallia</taxon>
    </lineage>
</organism>
<dbReference type="SUPFAM" id="SSF159800">
    <property type="entry name" value="PrpR receptor domain-like"/>
    <property type="match status" value="1"/>
</dbReference>
<dbReference type="Pfam" id="PF25601">
    <property type="entry name" value="AAA_lid_14"/>
    <property type="match status" value="1"/>
</dbReference>
<dbReference type="GO" id="GO:0000156">
    <property type="term" value="F:phosphorelay response regulator activity"/>
    <property type="evidence" value="ECO:0007669"/>
    <property type="project" value="InterPro"/>
</dbReference>
<dbReference type="PROSITE" id="PS50045">
    <property type="entry name" value="SIGMA54_INTERACT_4"/>
    <property type="match status" value="1"/>
</dbReference>
<keyword evidence="1" id="KW-0547">Nucleotide-binding</keyword>
<evidence type="ECO:0000313" key="7">
    <source>
        <dbReference type="Proteomes" id="UP000216961"/>
    </source>
</evidence>
<dbReference type="Gene3D" id="3.40.50.300">
    <property type="entry name" value="P-loop containing nucleotide triphosphate hydrolases"/>
    <property type="match status" value="1"/>
</dbReference>
<dbReference type="GO" id="GO:0006355">
    <property type="term" value="P:regulation of DNA-templated transcription"/>
    <property type="evidence" value="ECO:0007669"/>
    <property type="project" value="InterPro"/>
</dbReference>
<dbReference type="InterPro" id="IPR010524">
    <property type="entry name" value="Sig_transdc_resp-reg_PrpR_N"/>
</dbReference>